<feature type="region of interest" description="Disordered" evidence="4">
    <location>
        <begin position="1"/>
        <end position="65"/>
    </location>
</feature>
<evidence type="ECO:0000256" key="2">
    <source>
        <dbReference type="ARBA" id="ARBA00023242"/>
    </source>
</evidence>
<dbReference type="PROSITE" id="PS00463">
    <property type="entry name" value="ZN2_CY6_FUNGAL_1"/>
    <property type="match status" value="1"/>
</dbReference>
<dbReference type="Gene3D" id="4.10.240.10">
    <property type="entry name" value="Zn(2)-C6 fungal-type DNA-binding domain"/>
    <property type="match status" value="1"/>
</dbReference>
<dbReference type="PANTHER" id="PTHR47256:SF1">
    <property type="entry name" value="ZN(II)2CYS6 TRANSCRIPTION FACTOR (EUROFUNG)"/>
    <property type="match status" value="1"/>
</dbReference>
<dbReference type="GO" id="GO:0008270">
    <property type="term" value="F:zinc ion binding"/>
    <property type="evidence" value="ECO:0007669"/>
    <property type="project" value="InterPro"/>
</dbReference>
<dbReference type="CDD" id="cd00067">
    <property type="entry name" value="GAL4"/>
    <property type="match status" value="1"/>
</dbReference>
<dbReference type="CDD" id="cd12148">
    <property type="entry name" value="fungal_TF_MHR"/>
    <property type="match status" value="1"/>
</dbReference>
<dbReference type="SMART" id="SM00066">
    <property type="entry name" value="GAL4"/>
    <property type="match status" value="1"/>
</dbReference>
<dbReference type="Pfam" id="PF00172">
    <property type="entry name" value="Zn_clus"/>
    <property type="match status" value="1"/>
</dbReference>
<organism evidence="6 7">
    <name type="scientific">Thermothielavioides terrestris</name>
    <dbReference type="NCBI Taxonomy" id="2587410"/>
    <lineage>
        <taxon>Eukaryota</taxon>
        <taxon>Fungi</taxon>
        <taxon>Dikarya</taxon>
        <taxon>Ascomycota</taxon>
        <taxon>Pezizomycotina</taxon>
        <taxon>Sordariomycetes</taxon>
        <taxon>Sordariomycetidae</taxon>
        <taxon>Sordariales</taxon>
        <taxon>Chaetomiaceae</taxon>
        <taxon>Thermothielavioides</taxon>
    </lineage>
</organism>
<sequence>MAESGPTSPADRQQANALLRRLLPADSAAQDASNGPPESAGSRPPPTATPAPPVLTRRKRGQATTAACGACRKRKSKCDGRRPTCSICRDRGTVCEFDTHAAETHTQALKRKYNELKSQKSAFEQVYEVLRSRSDEEAEEVYRRIRRGADASSILRHVNYGDLLVQLAVVPEARYRYEFPYLPDMPPFLRRPDNAYLDSEVYECALRGPPAPATQHEPEGVSAVGGAVARDPYLKPYLATTVVHPWLDSVKPSKWTNVSTDDVLMRKILHDYLLFDYDSFTFFQKDFFLEDMATENHRFCSELLVNAVLCIGSFCHRGLQGRAEFWNPKNIGYQFLAEAKRLFETESEFEAPLRVPGDPDWERKQREWEQRRLMTIQAALLINLAYNLNGSDKIGWRYTSRALEMANDVQLLGPALEHYGPEMQRARAYTAWGLFCWQILVCYHYLQPPLIREPPQIPLPDPLQDPQWYGELWVKYPMSQSLWPTFHGLLFKAKAEFWSIVNEIALLSFSRRRSPARLPVDQILRFYNRLSTWLHNLPEPLTPKQAVLPQHLKLHMHYNNVVFDLVTPILGHGAIAVGQSGQTPRDIYMEAVTNFETVIRLYYLRHSFEAADSFLLHFLGLLNHMTMTAIETSKGSSFLESRRSTLLLLSKGIHDQSRSFFVASAILRLQLSAMRPEDVGLLRQFVKLEEDQLMLGSLEQALHTNWPVYEIGLEAKAVMREQGRMLANSLASLTLQPSNPPTPSHSPT</sequence>
<dbReference type="InterPro" id="IPR053187">
    <property type="entry name" value="Notoamide_regulator"/>
</dbReference>
<evidence type="ECO:0000256" key="1">
    <source>
        <dbReference type="ARBA" id="ARBA00022723"/>
    </source>
</evidence>
<dbReference type="EMBL" id="OUUZ01000001">
    <property type="protein sequence ID" value="SPQ18808.1"/>
    <property type="molecule type" value="Genomic_DNA"/>
</dbReference>
<feature type="compositionally biased region" description="Pro residues" evidence="4">
    <location>
        <begin position="43"/>
        <end position="53"/>
    </location>
</feature>
<feature type="domain" description="Zn(2)-C6 fungal-type" evidence="5">
    <location>
        <begin position="67"/>
        <end position="97"/>
    </location>
</feature>
<evidence type="ECO:0000313" key="6">
    <source>
        <dbReference type="EMBL" id="SPQ18808.1"/>
    </source>
</evidence>
<dbReference type="PANTHER" id="PTHR47256">
    <property type="entry name" value="ZN(II)2CYS6 TRANSCRIPTION FACTOR (EUROFUNG)-RELATED"/>
    <property type="match status" value="1"/>
</dbReference>
<reference evidence="6 7" key="1">
    <citation type="submission" date="2018-04" db="EMBL/GenBank/DDBJ databases">
        <authorList>
            <person name="Huttner S."/>
            <person name="Dainat J."/>
        </authorList>
    </citation>
    <scope>NUCLEOTIDE SEQUENCE [LARGE SCALE GENOMIC DNA]</scope>
</reference>
<accession>A0A3S4B142</accession>
<dbReference type="AlphaFoldDB" id="A0A3S4B142"/>
<keyword evidence="1" id="KW-0479">Metal-binding</keyword>
<dbReference type="GO" id="GO:0000981">
    <property type="term" value="F:DNA-binding transcription factor activity, RNA polymerase II-specific"/>
    <property type="evidence" value="ECO:0007669"/>
    <property type="project" value="InterPro"/>
</dbReference>
<dbReference type="Pfam" id="PF04082">
    <property type="entry name" value="Fungal_trans"/>
    <property type="match status" value="1"/>
</dbReference>
<dbReference type="InterPro" id="IPR036864">
    <property type="entry name" value="Zn2-C6_fun-type_DNA-bd_sf"/>
</dbReference>
<feature type="coiled-coil region" evidence="3">
    <location>
        <begin position="106"/>
        <end position="133"/>
    </location>
</feature>
<dbReference type="SUPFAM" id="SSF57701">
    <property type="entry name" value="Zn2/Cys6 DNA-binding domain"/>
    <property type="match status" value="1"/>
</dbReference>
<keyword evidence="2" id="KW-0539">Nucleus</keyword>
<evidence type="ECO:0000256" key="3">
    <source>
        <dbReference type="SAM" id="Coils"/>
    </source>
</evidence>
<dbReference type="InterPro" id="IPR007219">
    <property type="entry name" value="XnlR_reg_dom"/>
</dbReference>
<dbReference type="GO" id="GO:0006351">
    <property type="term" value="P:DNA-templated transcription"/>
    <property type="evidence" value="ECO:0007669"/>
    <property type="project" value="InterPro"/>
</dbReference>
<name>A0A3S4B142_9PEZI</name>
<evidence type="ECO:0000313" key="7">
    <source>
        <dbReference type="Proteomes" id="UP000289323"/>
    </source>
</evidence>
<gene>
    <name evidence="6" type="ORF">TT172_LOCUS1227</name>
</gene>
<proteinExistence type="predicted"/>
<dbReference type="PROSITE" id="PS50048">
    <property type="entry name" value="ZN2_CY6_FUNGAL_2"/>
    <property type="match status" value="1"/>
</dbReference>
<evidence type="ECO:0000256" key="4">
    <source>
        <dbReference type="SAM" id="MobiDB-lite"/>
    </source>
</evidence>
<dbReference type="InterPro" id="IPR001138">
    <property type="entry name" value="Zn2Cys6_DnaBD"/>
</dbReference>
<keyword evidence="3" id="KW-0175">Coiled coil</keyword>
<dbReference type="GO" id="GO:0003677">
    <property type="term" value="F:DNA binding"/>
    <property type="evidence" value="ECO:0007669"/>
    <property type="project" value="InterPro"/>
</dbReference>
<protein>
    <submittedName>
        <fullName evidence="6">4836a687-2596-41ce-98f7-e1ca2d0116c3</fullName>
    </submittedName>
</protein>
<dbReference type="Proteomes" id="UP000289323">
    <property type="component" value="Unassembled WGS sequence"/>
</dbReference>
<evidence type="ECO:0000259" key="5">
    <source>
        <dbReference type="PROSITE" id="PS50048"/>
    </source>
</evidence>
<feature type="compositionally biased region" description="Polar residues" evidence="4">
    <location>
        <begin position="1"/>
        <end position="16"/>
    </location>
</feature>